<dbReference type="EMBL" id="LOTN01000034">
    <property type="protein sequence ID" value="KUZ89661.1"/>
    <property type="molecule type" value="Genomic_DNA"/>
</dbReference>
<proteinExistence type="predicted"/>
<reference evidence="4 7" key="2">
    <citation type="submission" date="2017-01" db="EMBL/GenBank/DDBJ databases">
        <title>Phylogeographic, genomic and meropenem susceptibility analysis of Burkholderia ubonensis.</title>
        <authorList>
            <person name="Price E.P."/>
            <person name="Sarovich D.S."/>
            <person name="Webb J.R."/>
            <person name="Hall C.M."/>
            <person name="Sahl J.W."/>
            <person name="Kaestli M."/>
            <person name="Mayo M."/>
            <person name="Harrington G."/>
            <person name="Baker A.L."/>
            <person name="Sidak-Loftis L.C."/>
            <person name="Lummis M."/>
            <person name="Schupp J.M."/>
            <person name="Gillece J.D."/>
            <person name="Tuanyok A."/>
            <person name="Warner J."/>
            <person name="Busch J.D."/>
            <person name="Keim P."/>
            <person name="Currie B.J."/>
            <person name="Wagner D.M."/>
        </authorList>
    </citation>
    <scope>NUCLEOTIDE SEQUENCE [LARGE SCALE GENOMIC DNA]</scope>
    <source>
        <strain evidence="4 7">A21</strain>
    </source>
</reference>
<evidence type="ECO:0000313" key="5">
    <source>
        <dbReference type="Proteomes" id="UP000064029"/>
    </source>
</evidence>
<dbReference type="RefSeq" id="WP_059616834.1">
    <property type="nucleotide sequence ID" value="NZ_CP013371.1"/>
</dbReference>
<dbReference type="EMBL" id="LOXM01000171">
    <property type="protein sequence ID" value="KVG62591.1"/>
    <property type="molecule type" value="Genomic_DNA"/>
</dbReference>
<organism evidence="3 5">
    <name type="scientific">Burkholderia ubonensis</name>
    <dbReference type="NCBI Taxonomy" id="101571"/>
    <lineage>
        <taxon>Bacteria</taxon>
        <taxon>Pseudomonadati</taxon>
        <taxon>Pseudomonadota</taxon>
        <taxon>Betaproteobacteria</taxon>
        <taxon>Burkholderiales</taxon>
        <taxon>Burkholderiaceae</taxon>
        <taxon>Burkholderia</taxon>
        <taxon>Burkholderia cepacia complex</taxon>
    </lineage>
</organism>
<dbReference type="Proteomes" id="UP000065521">
    <property type="component" value="Unassembled WGS sequence"/>
</dbReference>
<evidence type="ECO:0000313" key="2">
    <source>
        <dbReference type="EMBL" id="KUZ89661.1"/>
    </source>
</evidence>
<dbReference type="Proteomes" id="UP000187194">
    <property type="component" value="Unassembled WGS sequence"/>
</dbReference>
<evidence type="ECO:0000313" key="3">
    <source>
        <dbReference type="EMBL" id="KVG62591.1"/>
    </source>
</evidence>
<keyword evidence="1" id="KW-0732">Signal</keyword>
<accession>A0A102JNX0</accession>
<feature type="chain" id="PRO_5010782761" evidence="1">
    <location>
        <begin position="20"/>
        <end position="121"/>
    </location>
</feature>
<evidence type="ECO:0000313" key="4">
    <source>
        <dbReference type="EMBL" id="OMG71262.1"/>
    </source>
</evidence>
<evidence type="ECO:0000313" key="7">
    <source>
        <dbReference type="Proteomes" id="UP000187194"/>
    </source>
</evidence>
<protein>
    <submittedName>
        <fullName evidence="3">Uncharacterized protein</fullName>
    </submittedName>
</protein>
<dbReference type="EMBL" id="MTJZ01000034">
    <property type="protein sequence ID" value="OMG71262.1"/>
    <property type="molecule type" value="Genomic_DNA"/>
</dbReference>
<evidence type="ECO:0000313" key="6">
    <source>
        <dbReference type="Proteomes" id="UP000065521"/>
    </source>
</evidence>
<evidence type="ECO:0000256" key="1">
    <source>
        <dbReference type="SAM" id="SignalP"/>
    </source>
</evidence>
<dbReference type="Proteomes" id="UP000064029">
    <property type="component" value="Unassembled WGS sequence"/>
</dbReference>
<feature type="signal peptide" evidence="1">
    <location>
        <begin position="1"/>
        <end position="19"/>
    </location>
</feature>
<gene>
    <name evidence="4" type="ORF">BW685_22925</name>
    <name evidence="2" type="ORF">WI38_16000</name>
    <name evidence="3" type="ORF">WJ33_29590</name>
</gene>
<name>A0A102JNX0_9BURK</name>
<comment type="caution">
    <text evidence="3">The sequence shown here is derived from an EMBL/GenBank/DDBJ whole genome shotgun (WGS) entry which is preliminary data.</text>
</comment>
<dbReference type="AlphaFoldDB" id="A0A102JNX0"/>
<sequence>MKRVALAALALTIASGAFAAKGEIKVSAEQMIAAYTGAGGDKYFDKPIALTGTLLGFQQGFTGATFAEIGEGEDAEQAVRATFADTANEQKAQRLVGKQVTLHCRADVASGIATASNCRLK</sequence>
<dbReference type="OrthoDB" id="9100128at2"/>
<reference evidence="5 6" key="1">
    <citation type="submission" date="2015-11" db="EMBL/GenBank/DDBJ databases">
        <title>Expanding the genomic diversity of Burkholderia species for the development of highly accurate diagnostics.</title>
        <authorList>
            <person name="Sahl J."/>
            <person name="Keim P."/>
            <person name="Wagner D."/>
        </authorList>
    </citation>
    <scope>NUCLEOTIDE SEQUENCE [LARGE SCALE GENOMIC DNA]</scope>
    <source>
        <strain evidence="3 5">MSMB2036</strain>
        <strain evidence="2 6">RF32-BP4</strain>
    </source>
</reference>